<keyword evidence="2" id="KW-0677">Repeat</keyword>
<gene>
    <name evidence="7" type="ORF">AMK59_386</name>
</gene>
<keyword evidence="4" id="KW-0862">Zinc</keyword>
<sequence>KNNERSDPSHFGRRVCKVLSYGNRKFYRCIICNTRLNTMKRFNEHFRIHSYLKNESHVMRKESKYKRTQVLCKICGQDIPKHTFKVHMFHHSKASKTYYCAICRWKSKTRNVLDRHFQKKHPKNLLMNEKKANIKEVQDYICKFCNVPFSHLGLFKQHMRMHSCIKKCKGPGYNNPTAEDLEEHVELKHDNQARENYSTSTQPKLEILFVDTEMKDHIKDEPEKSKNDKRTRFICKFCPFTANTKTPYRTHLKIHRINGNNAKRCYRIAPKEEEKESVYYTVVMDGKVKAYKCTICSKTMKERYLIRRHVWVHTGQFPMTCVLCKAKIRLKKSMKFHLKKKHNLDILIRDIENDGRLKVEIKDSDNAKNCYTVSPKKEEKESLHYTVVKNGDVKAYKCTICGKTTKERYLMRRHVWVHTGQFPMTCVLCKAKIRLKKSMKFHLKKEHNLDVHLRDIENDGRLKVDIKDGNNTKNCYTVAPKEEEKESVHYTIVMDGEVKAYKCTICGKTRTERYLIRRHVWVHTGQFPMTCVLCKAKIRLKKSMKFHLEKEHNLDVRLRDIENDGRLKVDIKEVNNKEYQRKYVENNRPKVKVEKLDTSTVTAECLSPIEVKPSESNDLTSTVKKKKLPSHTGKLPYSCEICGHKGGTKKIIKNHMRRVHKVNVSTLDIPDTVSELESEEDDLVDSMAESEKFSCVLCRKNFKTHYQLDKHKLIHSDDRPYDCPHCTFKSKNKCVLKAHLFRTHKIRFSVTDIPPRKTSVESDVIVKEEFQVTDANTIQPQTSSKVLQCESCNFTRCGSLTLTRHRKKAHNTYDKSDITLESPEFVSVKEELPDYCDNVNL</sequence>
<feature type="domain" description="C2H2-type" evidence="6">
    <location>
        <begin position="291"/>
        <end position="318"/>
    </location>
</feature>
<evidence type="ECO:0000256" key="2">
    <source>
        <dbReference type="ARBA" id="ARBA00022737"/>
    </source>
</evidence>
<accession>A0A0T6B9H6</accession>
<evidence type="ECO:0000256" key="3">
    <source>
        <dbReference type="ARBA" id="ARBA00022771"/>
    </source>
</evidence>
<name>A0A0T6B9H6_9SCAR</name>
<dbReference type="InterPro" id="IPR013087">
    <property type="entry name" value="Znf_C2H2_type"/>
</dbReference>
<evidence type="ECO:0000256" key="4">
    <source>
        <dbReference type="ARBA" id="ARBA00022833"/>
    </source>
</evidence>
<dbReference type="Gene3D" id="3.30.160.60">
    <property type="entry name" value="Classic Zinc Finger"/>
    <property type="match status" value="6"/>
</dbReference>
<dbReference type="SUPFAM" id="SSF57667">
    <property type="entry name" value="beta-beta-alpha zinc fingers"/>
    <property type="match status" value="5"/>
</dbReference>
<feature type="domain" description="C2H2-type" evidence="6">
    <location>
        <begin position="693"/>
        <end position="720"/>
    </location>
</feature>
<feature type="domain" description="C2H2-type" evidence="6">
    <location>
        <begin position="396"/>
        <end position="423"/>
    </location>
</feature>
<dbReference type="GO" id="GO:0005634">
    <property type="term" value="C:nucleus"/>
    <property type="evidence" value="ECO:0007669"/>
    <property type="project" value="TreeGrafter"/>
</dbReference>
<evidence type="ECO:0000256" key="1">
    <source>
        <dbReference type="ARBA" id="ARBA00022723"/>
    </source>
</evidence>
<dbReference type="EMBL" id="LJIG01002947">
    <property type="protein sequence ID" value="KRT83993.1"/>
    <property type="molecule type" value="Genomic_DNA"/>
</dbReference>
<evidence type="ECO:0000259" key="6">
    <source>
        <dbReference type="PROSITE" id="PS50157"/>
    </source>
</evidence>
<comment type="caution">
    <text evidence="7">The sequence shown here is derived from an EMBL/GenBank/DDBJ whole genome shotgun (WGS) entry which is preliminary data.</text>
</comment>
<dbReference type="SMART" id="SM00355">
    <property type="entry name" value="ZnF_C2H2"/>
    <property type="match status" value="15"/>
</dbReference>
<organism evidence="7 8">
    <name type="scientific">Oryctes borbonicus</name>
    <dbReference type="NCBI Taxonomy" id="1629725"/>
    <lineage>
        <taxon>Eukaryota</taxon>
        <taxon>Metazoa</taxon>
        <taxon>Ecdysozoa</taxon>
        <taxon>Arthropoda</taxon>
        <taxon>Hexapoda</taxon>
        <taxon>Insecta</taxon>
        <taxon>Pterygota</taxon>
        <taxon>Neoptera</taxon>
        <taxon>Endopterygota</taxon>
        <taxon>Coleoptera</taxon>
        <taxon>Polyphaga</taxon>
        <taxon>Scarabaeiformia</taxon>
        <taxon>Scarabaeidae</taxon>
        <taxon>Dynastinae</taxon>
        <taxon>Oryctes</taxon>
    </lineage>
</organism>
<evidence type="ECO:0000313" key="8">
    <source>
        <dbReference type="Proteomes" id="UP000051574"/>
    </source>
</evidence>
<dbReference type="GO" id="GO:0000977">
    <property type="term" value="F:RNA polymerase II transcription regulatory region sequence-specific DNA binding"/>
    <property type="evidence" value="ECO:0007669"/>
    <property type="project" value="TreeGrafter"/>
</dbReference>
<dbReference type="GO" id="GO:0000981">
    <property type="term" value="F:DNA-binding transcription factor activity, RNA polymerase II-specific"/>
    <property type="evidence" value="ECO:0007669"/>
    <property type="project" value="TreeGrafter"/>
</dbReference>
<dbReference type="PANTHER" id="PTHR24379:SF121">
    <property type="entry name" value="C2H2-TYPE DOMAIN-CONTAINING PROTEIN"/>
    <property type="match status" value="1"/>
</dbReference>
<proteinExistence type="predicted"/>
<dbReference type="InterPro" id="IPR036236">
    <property type="entry name" value="Znf_C2H2_sf"/>
</dbReference>
<feature type="domain" description="C2H2-type" evidence="6">
    <location>
        <begin position="140"/>
        <end position="167"/>
    </location>
</feature>
<dbReference type="PROSITE" id="PS50157">
    <property type="entry name" value="ZINC_FINGER_C2H2_2"/>
    <property type="match status" value="7"/>
</dbReference>
<feature type="non-terminal residue" evidence="7">
    <location>
        <position position="1"/>
    </location>
</feature>
<dbReference type="PROSITE" id="PS00028">
    <property type="entry name" value="ZINC_FINGER_C2H2_1"/>
    <property type="match status" value="4"/>
</dbReference>
<dbReference type="PANTHER" id="PTHR24379">
    <property type="entry name" value="KRAB AND ZINC FINGER DOMAIN-CONTAINING"/>
    <property type="match status" value="1"/>
</dbReference>
<dbReference type="GO" id="GO:0008270">
    <property type="term" value="F:zinc ion binding"/>
    <property type="evidence" value="ECO:0007669"/>
    <property type="project" value="UniProtKB-KW"/>
</dbReference>
<dbReference type="Proteomes" id="UP000051574">
    <property type="component" value="Unassembled WGS sequence"/>
</dbReference>
<reference evidence="7 8" key="1">
    <citation type="submission" date="2015-09" db="EMBL/GenBank/DDBJ databases">
        <title>Draft genome of the scarab beetle Oryctes borbonicus.</title>
        <authorList>
            <person name="Meyer J.M."/>
            <person name="Markov G.V."/>
            <person name="Baskaran P."/>
            <person name="Herrmann M."/>
            <person name="Sommer R.J."/>
            <person name="Roedelsperger C."/>
        </authorList>
    </citation>
    <scope>NUCLEOTIDE SEQUENCE [LARGE SCALE GENOMIC DNA]</scope>
    <source>
        <strain evidence="7">OB123</strain>
        <tissue evidence="7">Whole animal</tissue>
    </source>
</reference>
<feature type="domain" description="C2H2-type" evidence="6">
    <location>
        <begin position="637"/>
        <end position="660"/>
    </location>
</feature>
<evidence type="ECO:0000313" key="7">
    <source>
        <dbReference type="EMBL" id="KRT83993.1"/>
    </source>
</evidence>
<dbReference type="OrthoDB" id="203599at2759"/>
<feature type="domain" description="C2H2-type" evidence="6">
    <location>
        <begin position="501"/>
        <end position="528"/>
    </location>
</feature>
<feature type="domain" description="C2H2-type" evidence="6">
    <location>
        <begin position="27"/>
        <end position="54"/>
    </location>
</feature>
<keyword evidence="8" id="KW-1185">Reference proteome</keyword>
<keyword evidence="1" id="KW-0479">Metal-binding</keyword>
<protein>
    <submittedName>
        <fullName evidence="7">Zinc finger protein</fullName>
    </submittedName>
</protein>
<keyword evidence="3 5" id="KW-0863">Zinc-finger</keyword>
<dbReference type="AlphaFoldDB" id="A0A0T6B9H6"/>
<evidence type="ECO:0000256" key="5">
    <source>
        <dbReference type="PROSITE-ProRule" id="PRU00042"/>
    </source>
</evidence>